<dbReference type="InterPro" id="IPR041698">
    <property type="entry name" value="Methyltransf_25"/>
</dbReference>
<sequence>MPSVNDLIAHADFEDAQSVFEFGCGTGRFAARLFDQYLPPGAQYLGCDASPVMIALTQKRLAPHARQAQVVPSGVPLRFPLLDQEADRIVSVFALDLLAEADVAQFFEEAHRCLSAQGKVCLASLHRGASVPSRVVSGAWTALFNRRPALVGGCRAIDLNPFIDRHRWQVAHRRIAAPFLVASEVWVLERRTA</sequence>
<dbReference type="CDD" id="cd02440">
    <property type="entry name" value="AdoMet_MTases"/>
    <property type="match status" value="1"/>
</dbReference>
<dbReference type="Proteomes" id="UP000029273">
    <property type="component" value="Unassembled WGS sequence"/>
</dbReference>
<proteinExistence type="predicted"/>
<evidence type="ECO:0000259" key="1">
    <source>
        <dbReference type="Pfam" id="PF13649"/>
    </source>
</evidence>
<reference evidence="2 3" key="1">
    <citation type="journal article" date="2014" name="Genome Announc.">
        <title>Draft Genome Sequence of the Iron-Oxidizing, Acidophilic, and Halotolerant 'Thiobacillus prosperus' Type Strain DSM 5130.</title>
        <authorList>
            <person name="Ossandon F.J."/>
            <person name="Cardenas J.P."/>
            <person name="Corbett M."/>
            <person name="Quatrini R."/>
            <person name="Holmes D.S."/>
            <person name="Watkin E."/>
        </authorList>
    </citation>
    <scope>NUCLEOTIDE SEQUENCE [LARGE SCALE GENOMIC DNA]</scope>
    <source>
        <strain evidence="2 3">DSM 5130</strain>
    </source>
</reference>
<feature type="domain" description="Methyltransferase" evidence="1">
    <location>
        <begin position="19"/>
        <end position="118"/>
    </location>
</feature>
<comment type="caution">
    <text evidence="2">The sequence shown here is derived from an EMBL/GenBank/DDBJ whole genome shotgun (WGS) entry which is preliminary data.</text>
</comment>
<dbReference type="EMBL" id="JQSG02000002">
    <property type="protein sequence ID" value="OBS10069.1"/>
    <property type="molecule type" value="Genomic_DNA"/>
</dbReference>
<evidence type="ECO:0000313" key="2">
    <source>
        <dbReference type="EMBL" id="OBS10069.1"/>
    </source>
</evidence>
<dbReference type="Gene3D" id="3.40.50.150">
    <property type="entry name" value="Vaccinia Virus protein VP39"/>
    <property type="match status" value="1"/>
</dbReference>
<dbReference type="InterPro" id="IPR050508">
    <property type="entry name" value="Methyltransf_Superfamily"/>
</dbReference>
<dbReference type="AlphaFoldDB" id="A0A1A6C679"/>
<keyword evidence="3" id="KW-1185">Reference proteome</keyword>
<dbReference type="SUPFAM" id="SSF53335">
    <property type="entry name" value="S-adenosyl-L-methionine-dependent methyltransferases"/>
    <property type="match status" value="1"/>
</dbReference>
<gene>
    <name evidence="2" type="ORF">Thpro_021119</name>
</gene>
<accession>A0A1A6C679</accession>
<dbReference type="GO" id="GO:0008168">
    <property type="term" value="F:methyltransferase activity"/>
    <property type="evidence" value="ECO:0007669"/>
    <property type="project" value="TreeGrafter"/>
</dbReference>
<dbReference type="PANTHER" id="PTHR42912">
    <property type="entry name" value="METHYLTRANSFERASE"/>
    <property type="match status" value="1"/>
</dbReference>
<evidence type="ECO:0000313" key="3">
    <source>
        <dbReference type="Proteomes" id="UP000029273"/>
    </source>
</evidence>
<protein>
    <recommendedName>
        <fullName evidence="1">Methyltransferase domain-containing protein</fullName>
    </recommendedName>
</protein>
<organism evidence="2 3">
    <name type="scientific">Acidihalobacter prosperus</name>
    <dbReference type="NCBI Taxonomy" id="160660"/>
    <lineage>
        <taxon>Bacteria</taxon>
        <taxon>Pseudomonadati</taxon>
        <taxon>Pseudomonadota</taxon>
        <taxon>Gammaproteobacteria</taxon>
        <taxon>Chromatiales</taxon>
        <taxon>Ectothiorhodospiraceae</taxon>
        <taxon>Acidihalobacter</taxon>
    </lineage>
</organism>
<dbReference type="Pfam" id="PF13649">
    <property type="entry name" value="Methyltransf_25"/>
    <property type="match status" value="1"/>
</dbReference>
<name>A0A1A6C679_9GAMM</name>
<dbReference type="InterPro" id="IPR029063">
    <property type="entry name" value="SAM-dependent_MTases_sf"/>
</dbReference>